<accession>A0A022KTL4</accession>
<protein>
    <submittedName>
        <fullName evidence="6">ABC transporter substrate-binding protein</fullName>
    </submittedName>
</protein>
<dbReference type="Pfam" id="PF13407">
    <property type="entry name" value="Peripla_BP_4"/>
    <property type="match status" value="1"/>
</dbReference>
<dbReference type="PANTHER" id="PTHR46847">
    <property type="entry name" value="D-ALLOSE-BINDING PERIPLASMIC PROTEIN-RELATED"/>
    <property type="match status" value="1"/>
</dbReference>
<dbReference type="HOGENOM" id="CLU_037628_3_2_11"/>
<organism evidence="6 7">
    <name type="scientific">Brachybacterium muris UCD-AY4</name>
    <dbReference type="NCBI Taxonomy" id="1249481"/>
    <lineage>
        <taxon>Bacteria</taxon>
        <taxon>Bacillati</taxon>
        <taxon>Actinomycetota</taxon>
        <taxon>Actinomycetes</taxon>
        <taxon>Micrococcales</taxon>
        <taxon>Dermabacteraceae</taxon>
        <taxon>Brachybacterium</taxon>
    </lineage>
</organism>
<dbReference type="AlphaFoldDB" id="A0A022KTL4"/>
<name>A0A022KTL4_9MICO</name>
<dbReference type="STRING" id="1249481.D641_0113860"/>
<keyword evidence="3 4" id="KW-0732">Signal</keyword>
<dbReference type="Gene3D" id="3.40.50.2300">
    <property type="match status" value="2"/>
</dbReference>
<comment type="similarity">
    <text evidence="2">Belongs to the bacterial solute-binding protein 2 family.</text>
</comment>
<evidence type="ECO:0000259" key="5">
    <source>
        <dbReference type="Pfam" id="PF13407"/>
    </source>
</evidence>
<keyword evidence="7" id="KW-1185">Reference proteome</keyword>
<feature type="chain" id="PRO_5038815056" evidence="4">
    <location>
        <begin position="26"/>
        <end position="319"/>
    </location>
</feature>
<feature type="signal peptide" evidence="4">
    <location>
        <begin position="1"/>
        <end position="25"/>
    </location>
</feature>
<evidence type="ECO:0000256" key="3">
    <source>
        <dbReference type="ARBA" id="ARBA00022729"/>
    </source>
</evidence>
<evidence type="ECO:0000256" key="1">
    <source>
        <dbReference type="ARBA" id="ARBA00004196"/>
    </source>
</evidence>
<dbReference type="RefSeq" id="WP_017824101.1">
    <property type="nucleotide sequence ID" value="NZ_AORC01000021.1"/>
</dbReference>
<evidence type="ECO:0000256" key="2">
    <source>
        <dbReference type="ARBA" id="ARBA00007639"/>
    </source>
</evidence>
<proteinExistence type="inferred from homology"/>
<evidence type="ECO:0000256" key="4">
    <source>
        <dbReference type="SAM" id="SignalP"/>
    </source>
</evidence>
<comment type="subcellular location">
    <subcellularLocation>
        <location evidence="1">Cell envelope</location>
    </subcellularLocation>
</comment>
<comment type="caution">
    <text evidence="6">The sequence shown here is derived from an EMBL/GenBank/DDBJ whole genome shotgun (WGS) entry which is preliminary data.</text>
</comment>
<dbReference type="EMBL" id="AORC01000021">
    <property type="protein sequence ID" value="EYT47876.1"/>
    <property type="molecule type" value="Genomic_DNA"/>
</dbReference>
<dbReference type="OrthoDB" id="9813037at2"/>
<dbReference type="PROSITE" id="PS51318">
    <property type="entry name" value="TAT"/>
    <property type="match status" value="1"/>
</dbReference>
<evidence type="ECO:0000313" key="6">
    <source>
        <dbReference type="EMBL" id="EYT47876.1"/>
    </source>
</evidence>
<dbReference type="PANTHER" id="PTHR46847:SF1">
    <property type="entry name" value="D-ALLOSE-BINDING PERIPLASMIC PROTEIN-RELATED"/>
    <property type="match status" value="1"/>
</dbReference>
<dbReference type="InterPro" id="IPR028082">
    <property type="entry name" value="Peripla_BP_I"/>
</dbReference>
<gene>
    <name evidence="6" type="ORF">D641_0113860</name>
</gene>
<dbReference type="SUPFAM" id="SSF53822">
    <property type="entry name" value="Periplasmic binding protein-like I"/>
    <property type="match status" value="1"/>
</dbReference>
<feature type="domain" description="Periplasmic binding protein" evidence="5">
    <location>
        <begin position="47"/>
        <end position="296"/>
    </location>
</feature>
<evidence type="ECO:0000313" key="7">
    <source>
        <dbReference type="Proteomes" id="UP000019754"/>
    </source>
</evidence>
<reference evidence="6 7" key="1">
    <citation type="journal article" date="2013" name="Genome Announc.">
        <title>Draft genome sequence of an Actinobacterium, Brachybacterium muris strain UCD-AY4.</title>
        <authorList>
            <person name="Lo J.R."/>
            <person name="Lang J.M."/>
            <person name="Darling A.E."/>
            <person name="Eisen J.A."/>
            <person name="Coil D.A."/>
        </authorList>
    </citation>
    <scope>NUCLEOTIDE SEQUENCE [LARGE SCALE GENOMIC DNA]</scope>
    <source>
        <strain evidence="6 7">UCD-AY4</strain>
    </source>
</reference>
<dbReference type="Proteomes" id="UP000019754">
    <property type="component" value="Unassembled WGS sequence"/>
</dbReference>
<dbReference type="InterPro" id="IPR006311">
    <property type="entry name" value="TAT_signal"/>
</dbReference>
<dbReference type="GO" id="GO:0030313">
    <property type="term" value="C:cell envelope"/>
    <property type="evidence" value="ECO:0007669"/>
    <property type="project" value="UniProtKB-SubCell"/>
</dbReference>
<dbReference type="InterPro" id="IPR025997">
    <property type="entry name" value="SBP_2_dom"/>
</dbReference>
<sequence>MSPVNPTRRQTLGLTAVLAGALSLAACNRGGGEAGAEGGGGGGTVMLSVSTQTNPFFVQLVDGARKAAEELGLTLEVQDASDDASTQANHLQNAITQGVACVIVNPTDSDAVSASIEALNAAEIPVIAVDRNATSGELVSYIASDNVAGGAQAAQALAEAIGDTGQILVLQGVPGASATRDRGQGFTEEIAKHGDIEVVAEQTANFDRAEGLNVATNLLQANPDVVGIFAHNDEMALGAIEALGPRAGSEVFVVGFDGTGDGLAAVEAGTMHATIAQQPGELGAQAVEQAQTVVEGGSPEAEVQVDVVVVTAENVSEYL</sequence>
<dbReference type="GO" id="GO:0030246">
    <property type="term" value="F:carbohydrate binding"/>
    <property type="evidence" value="ECO:0007669"/>
    <property type="project" value="UniProtKB-ARBA"/>
</dbReference>